<proteinExistence type="predicted"/>
<evidence type="ECO:0000313" key="2">
    <source>
        <dbReference type="Proteomes" id="UP000568380"/>
    </source>
</evidence>
<evidence type="ECO:0000313" key="1">
    <source>
        <dbReference type="EMBL" id="MBB5085267.1"/>
    </source>
</evidence>
<dbReference type="EMBL" id="JACHIN010000036">
    <property type="protein sequence ID" value="MBB5085267.1"/>
    <property type="molecule type" value="Genomic_DNA"/>
</dbReference>
<gene>
    <name evidence="1" type="ORF">HNR40_010781</name>
</gene>
<name>A0A7W8AFJ2_9ACTN</name>
<sequence length="68" mass="7508">MIDSKGCGSADHLRAWREDVQDRFVTKDLNTLATALDVKIDDQLIAFPGLAPERPKTGIQPTLSDAER</sequence>
<dbReference type="RefSeq" id="WP_184976550.1">
    <property type="nucleotide sequence ID" value="NZ_JACHIN010000036.1"/>
</dbReference>
<comment type="caution">
    <text evidence="1">The sequence shown here is derived from an EMBL/GenBank/DDBJ whole genome shotgun (WGS) entry which is preliminary data.</text>
</comment>
<organism evidence="1 2">
    <name type="scientific">Nonomuraea endophytica</name>
    <dbReference type="NCBI Taxonomy" id="714136"/>
    <lineage>
        <taxon>Bacteria</taxon>
        <taxon>Bacillati</taxon>
        <taxon>Actinomycetota</taxon>
        <taxon>Actinomycetes</taxon>
        <taxon>Streptosporangiales</taxon>
        <taxon>Streptosporangiaceae</taxon>
        <taxon>Nonomuraea</taxon>
    </lineage>
</organism>
<keyword evidence="2" id="KW-1185">Reference proteome</keyword>
<protein>
    <submittedName>
        <fullName evidence="1">Uncharacterized protein</fullName>
    </submittedName>
</protein>
<accession>A0A7W8AFJ2</accession>
<dbReference type="Proteomes" id="UP000568380">
    <property type="component" value="Unassembled WGS sequence"/>
</dbReference>
<dbReference type="AlphaFoldDB" id="A0A7W8AFJ2"/>
<reference evidence="1 2" key="1">
    <citation type="submission" date="2020-08" db="EMBL/GenBank/DDBJ databases">
        <title>Genomic Encyclopedia of Type Strains, Phase IV (KMG-IV): sequencing the most valuable type-strain genomes for metagenomic binning, comparative biology and taxonomic classification.</title>
        <authorList>
            <person name="Goeker M."/>
        </authorList>
    </citation>
    <scope>NUCLEOTIDE SEQUENCE [LARGE SCALE GENOMIC DNA]</scope>
    <source>
        <strain evidence="1 2">DSM 45385</strain>
    </source>
</reference>